<comment type="caution">
    <text evidence="4">The sequence shown here is derived from an EMBL/GenBank/DDBJ whole genome shotgun (WGS) entry which is preliminary data.</text>
</comment>
<dbReference type="SMART" id="SM00014">
    <property type="entry name" value="acidPPc"/>
    <property type="match status" value="1"/>
</dbReference>
<feature type="transmembrane region" description="Helical" evidence="2">
    <location>
        <begin position="175"/>
        <end position="194"/>
    </location>
</feature>
<dbReference type="Gene3D" id="1.20.144.10">
    <property type="entry name" value="Phosphatidic acid phosphatase type 2/haloperoxidase"/>
    <property type="match status" value="1"/>
</dbReference>
<protein>
    <submittedName>
        <fullName evidence="4">Phosphoesterase</fullName>
    </submittedName>
</protein>
<feature type="transmembrane region" description="Helical" evidence="2">
    <location>
        <begin position="360"/>
        <end position="387"/>
    </location>
</feature>
<dbReference type="InterPro" id="IPR000326">
    <property type="entry name" value="PAP2/HPO"/>
</dbReference>
<evidence type="ECO:0000256" key="2">
    <source>
        <dbReference type="SAM" id="Phobius"/>
    </source>
</evidence>
<dbReference type="InterPro" id="IPR036938">
    <property type="entry name" value="PAP2/HPO_sf"/>
</dbReference>
<dbReference type="EMBL" id="PGLQ01000003">
    <property type="protein sequence ID" value="PJM79068.1"/>
    <property type="molecule type" value="Genomic_DNA"/>
</dbReference>
<feature type="transmembrane region" description="Helical" evidence="2">
    <location>
        <begin position="237"/>
        <end position="256"/>
    </location>
</feature>
<evidence type="ECO:0000256" key="1">
    <source>
        <dbReference type="SAM" id="MobiDB-lite"/>
    </source>
</evidence>
<sequence length="410" mass="42043">MNDAPQPTIRDPHKPAGLVGDGAIPKPPTPPSAQRHTNQSSAPIDPLAALGPDRSATSIHANGPRVWGIDKAPSTTASDVIDPNATSAVTTAELDRGLARLDPLTVRPRISSRVLCVVFGLLFIAAAFGVWWGCVCTAAGQSYDEMVYSALADRVAAWNQALVGAVVTDSARHSMLVIGVSVLLGGIGVVAALVRRRWWLIGQLAVLAVLCLAATRLKGLLPRPFLINTSSSPSNSAPSGHTMLAAAAAVILLLAVPRAARAVAAVVGATWSVMVAVSVIVGGWHRPSDVVMSMLLVAGLALLAMAFTRTSGMDAPGQRVSSVSVQILGSVMITAGLLLLGYAAYLIWQVVPGLGISASWAVDGAVISALTGICGVAALAFGLVLALRQITAAPLSRLGLIGAPPAPPQR</sequence>
<evidence type="ECO:0000259" key="3">
    <source>
        <dbReference type="SMART" id="SM00014"/>
    </source>
</evidence>
<keyword evidence="2" id="KW-1133">Transmembrane helix</keyword>
<keyword evidence="5" id="KW-1185">Reference proteome</keyword>
<feature type="transmembrane region" description="Helical" evidence="2">
    <location>
        <begin position="327"/>
        <end position="348"/>
    </location>
</feature>
<keyword evidence="2" id="KW-0472">Membrane</keyword>
<feature type="transmembrane region" description="Helical" evidence="2">
    <location>
        <begin position="114"/>
        <end position="140"/>
    </location>
</feature>
<evidence type="ECO:0000313" key="4">
    <source>
        <dbReference type="EMBL" id="PJM79068.1"/>
    </source>
</evidence>
<feature type="domain" description="Phosphatidic acid phosphatase type 2/haloperoxidase" evidence="3">
    <location>
        <begin position="200"/>
        <end position="305"/>
    </location>
</feature>
<dbReference type="AlphaFoldDB" id="A0A2M9HQJ5"/>
<feature type="transmembrane region" description="Helical" evidence="2">
    <location>
        <begin position="199"/>
        <end position="217"/>
    </location>
</feature>
<evidence type="ECO:0000313" key="5">
    <source>
        <dbReference type="Proteomes" id="UP000228755"/>
    </source>
</evidence>
<reference evidence="4 5" key="1">
    <citation type="submission" date="2017-11" db="EMBL/GenBank/DDBJ databases">
        <title>Draft genome sequences of strains TRE 1, TRE D, TRE H and TRI 7, isolated from tamarins, belonging to four potential novel Bifidobacterium species.</title>
        <authorList>
            <person name="Mattarelli P."/>
            <person name="Modesto M."/>
            <person name="Bonetti A."/>
            <person name="Puglisi E."/>
            <person name="Morelli L."/>
        </authorList>
    </citation>
    <scope>NUCLEOTIDE SEQUENCE [LARGE SCALE GENOMIC DNA]</scope>
    <source>
        <strain evidence="5">TRED</strain>
    </source>
</reference>
<feature type="transmembrane region" description="Helical" evidence="2">
    <location>
        <begin position="263"/>
        <end position="284"/>
    </location>
</feature>
<accession>A0A2M9HQJ5</accession>
<feature type="compositionally biased region" description="Polar residues" evidence="1">
    <location>
        <begin position="32"/>
        <end position="42"/>
    </location>
</feature>
<dbReference type="RefSeq" id="WP_100496586.1">
    <property type="nucleotide sequence ID" value="NZ_PGLQ01000003.1"/>
</dbReference>
<dbReference type="Proteomes" id="UP000228755">
    <property type="component" value="Unassembled WGS sequence"/>
</dbReference>
<organism evidence="4 5">
    <name type="scientific">Bifidobacterium scaligerum</name>
    <dbReference type="NCBI Taxonomy" id="2052656"/>
    <lineage>
        <taxon>Bacteria</taxon>
        <taxon>Bacillati</taxon>
        <taxon>Actinomycetota</taxon>
        <taxon>Actinomycetes</taxon>
        <taxon>Bifidobacteriales</taxon>
        <taxon>Bifidobacteriaceae</taxon>
        <taxon>Bifidobacterium</taxon>
    </lineage>
</organism>
<dbReference type="OrthoDB" id="3240395at2"/>
<dbReference type="SUPFAM" id="SSF48317">
    <property type="entry name" value="Acid phosphatase/Vanadium-dependent haloperoxidase"/>
    <property type="match status" value="1"/>
</dbReference>
<feature type="region of interest" description="Disordered" evidence="1">
    <location>
        <begin position="1"/>
        <end position="61"/>
    </location>
</feature>
<dbReference type="Pfam" id="PF01569">
    <property type="entry name" value="PAP2"/>
    <property type="match status" value="1"/>
</dbReference>
<keyword evidence="2" id="KW-0812">Transmembrane</keyword>
<proteinExistence type="predicted"/>
<gene>
    <name evidence="4" type="ORF">CUU80_06995</name>
</gene>
<name>A0A2M9HQJ5_9BIFI</name>
<feature type="transmembrane region" description="Helical" evidence="2">
    <location>
        <begin position="290"/>
        <end position="307"/>
    </location>
</feature>